<protein>
    <submittedName>
        <fullName evidence="2">Uncharacterized protein</fullName>
    </submittedName>
</protein>
<dbReference type="AlphaFoldDB" id="A0A177EBE5"/>
<dbReference type="VEuPathDB" id="MicrosporidiaDB:NEDG_01346"/>
<sequence length="157" mass="17747">MPVLISLATLMGTAIAIVYIKIMKHYTIANHTPSGRVFFKQGEDNQKVYVGEKQLKETLSGYNLLETILWDITMVLIASFVFALFLRVTFGKIYQNSIIAVDGEDLERVIHSRSRRSVRSGLTLKPGSLGTTREEILANLKILLRKHLNSRYHITGL</sequence>
<dbReference type="RefSeq" id="XP_067543952.1">
    <property type="nucleotide sequence ID" value="XM_067688764.1"/>
</dbReference>
<keyword evidence="1" id="KW-0812">Transmembrane</keyword>
<evidence type="ECO:0000256" key="1">
    <source>
        <dbReference type="SAM" id="Phobius"/>
    </source>
</evidence>
<keyword evidence="1" id="KW-1133">Transmembrane helix</keyword>
<keyword evidence="1" id="KW-0472">Membrane</keyword>
<keyword evidence="3" id="KW-1185">Reference proteome</keyword>
<name>A0A177EBE5_9MICR</name>
<reference evidence="2 3" key="1">
    <citation type="submission" date="2016-02" db="EMBL/GenBank/DDBJ databases">
        <title>Discovery of a natural microsporidian pathogen with a broad tissue tropism in Caenorhabditis elegans.</title>
        <authorList>
            <person name="Luallen R.J."/>
            <person name="Reinke A.W."/>
            <person name="Tong L."/>
            <person name="Botts M.R."/>
            <person name="Felix M.-A."/>
            <person name="Troemel E.R."/>
        </authorList>
    </citation>
    <scope>NUCLEOTIDE SEQUENCE [LARGE SCALE GENOMIC DNA]</scope>
    <source>
        <strain evidence="2 3">JUm2807</strain>
    </source>
</reference>
<evidence type="ECO:0000313" key="3">
    <source>
        <dbReference type="Proteomes" id="UP000185944"/>
    </source>
</evidence>
<dbReference type="GeneID" id="93647696"/>
<organism evidence="2 3">
    <name type="scientific">Nematocida displodere</name>
    <dbReference type="NCBI Taxonomy" id="1805483"/>
    <lineage>
        <taxon>Eukaryota</taxon>
        <taxon>Fungi</taxon>
        <taxon>Fungi incertae sedis</taxon>
        <taxon>Microsporidia</taxon>
        <taxon>Nematocida</taxon>
    </lineage>
</organism>
<evidence type="ECO:0000313" key="2">
    <source>
        <dbReference type="EMBL" id="OAG29273.1"/>
    </source>
</evidence>
<gene>
    <name evidence="2" type="ORF">NEDG_01346</name>
</gene>
<feature type="transmembrane region" description="Helical" evidence="1">
    <location>
        <begin position="68"/>
        <end position="86"/>
    </location>
</feature>
<accession>A0A177EBE5</accession>
<dbReference type="Proteomes" id="UP000185944">
    <property type="component" value="Unassembled WGS sequence"/>
</dbReference>
<proteinExistence type="predicted"/>
<comment type="caution">
    <text evidence="2">The sequence shown here is derived from an EMBL/GenBank/DDBJ whole genome shotgun (WGS) entry which is preliminary data.</text>
</comment>
<dbReference type="EMBL" id="LTDL01000041">
    <property type="protein sequence ID" value="OAG29273.1"/>
    <property type="molecule type" value="Genomic_DNA"/>
</dbReference>